<organism evidence="5 6">
    <name type="scientific">Candidatus Brevifilum fermentans</name>
    <dbReference type="NCBI Taxonomy" id="1986204"/>
    <lineage>
        <taxon>Bacteria</taxon>
        <taxon>Bacillati</taxon>
        <taxon>Chloroflexota</taxon>
        <taxon>Anaerolineae</taxon>
        <taxon>Anaerolineales</taxon>
        <taxon>Anaerolineaceae</taxon>
        <taxon>Candidatus Brevifilum</taxon>
    </lineage>
</organism>
<dbReference type="KEGG" id="abat:CFX1CAM_1060"/>
<name>A0A1Y6K362_9CHLR</name>
<proteinExistence type="predicted"/>
<evidence type="ECO:0000313" key="6">
    <source>
        <dbReference type="Proteomes" id="UP000195514"/>
    </source>
</evidence>
<dbReference type="EMBL" id="LT859958">
    <property type="protein sequence ID" value="SMX54125.1"/>
    <property type="molecule type" value="Genomic_DNA"/>
</dbReference>
<dbReference type="GO" id="GO:0016757">
    <property type="term" value="F:glycosyltransferase activity"/>
    <property type="evidence" value="ECO:0007669"/>
    <property type="project" value="UniProtKB-KW"/>
</dbReference>
<feature type="domain" description="Glycosyltransferase subfamily 4-like N-terminal" evidence="4">
    <location>
        <begin position="18"/>
        <end position="176"/>
    </location>
</feature>
<dbReference type="CDD" id="cd03801">
    <property type="entry name" value="GT4_PimA-like"/>
    <property type="match status" value="1"/>
</dbReference>
<evidence type="ECO:0000313" key="5">
    <source>
        <dbReference type="EMBL" id="SMX54125.1"/>
    </source>
</evidence>
<dbReference type="Proteomes" id="UP000195514">
    <property type="component" value="Chromosome I"/>
</dbReference>
<feature type="domain" description="Glycosyl transferase family 1" evidence="3">
    <location>
        <begin position="191"/>
        <end position="324"/>
    </location>
</feature>
<keyword evidence="2 5" id="KW-0808">Transferase</keyword>
<dbReference type="InterPro" id="IPR001296">
    <property type="entry name" value="Glyco_trans_1"/>
</dbReference>
<dbReference type="Pfam" id="PF13439">
    <property type="entry name" value="Glyco_transf_4"/>
    <property type="match status" value="1"/>
</dbReference>
<protein>
    <submittedName>
        <fullName evidence="5">Glycosyl transferase, group 1 family protein</fullName>
    </submittedName>
</protein>
<dbReference type="RefSeq" id="WP_087861999.1">
    <property type="nucleotide sequence ID" value="NZ_LT859958.1"/>
</dbReference>
<keyword evidence="1" id="KW-0328">Glycosyltransferase</keyword>
<evidence type="ECO:0000259" key="3">
    <source>
        <dbReference type="Pfam" id="PF00534"/>
    </source>
</evidence>
<dbReference type="InterPro" id="IPR028098">
    <property type="entry name" value="Glyco_trans_4-like_N"/>
</dbReference>
<dbReference type="OrthoDB" id="9794575at2"/>
<dbReference type="Pfam" id="PF00534">
    <property type="entry name" value="Glycos_transf_1"/>
    <property type="match status" value="1"/>
</dbReference>
<dbReference type="PANTHER" id="PTHR12526">
    <property type="entry name" value="GLYCOSYLTRANSFERASE"/>
    <property type="match status" value="1"/>
</dbReference>
<gene>
    <name evidence="5" type="ORF">CFX1CAM_1060</name>
</gene>
<sequence length="469" mass="53188">MKIIVFSINPIFPDVVTGGASKHLYHIARSLGEEGHVVKVLCAQSRTDSTRFEWAENVQVLPILPFHLPFPQPYAISGADLGLIVERVSQYLQTADRFYIHDGEFLLSDVYAHIPTVTSFRDNIYPESILGSFIGKADDVICISQFSSDVIRATSGRFYPGLNERIHLVNNGIDFDVFKPVPFEQLAKRFHVDPQRDIILLHPHRPEPGKGLSETIQVVARLVHQHGMQQVKVLIPEWIESMVSGGDASFYQQMLHLMEKLGVQDHCVFIPWISQQEMPAFYSLGRVTLCLGNFVETFGNVAYESLACNTPSIVARVGVHRTLLPDHLIDKVDYGDIDGAVDCVLSILAGDVEKQSASLTYLKKHLDFQSQVDAYRDIITRCQKREPLQFIPPQPVPGQKYSLAPWCYLSGERIYHDFRREYIYDPDLIALLRESISFGREDAVHQSISDQNWQTWLDKTLIVPVELTK</sequence>
<evidence type="ECO:0000256" key="1">
    <source>
        <dbReference type="ARBA" id="ARBA00022676"/>
    </source>
</evidence>
<dbReference type="SUPFAM" id="SSF53756">
    <property type="entry name" value="UDP-Glycosyltransferase/glycogen phosphorylase"/>
    <property type="match status" value="1"/>
</dbReference>
<accession>A0A1Y6K362</accession>
<dbReference type="Gene3D" id="3.40.50.2000">
    <property type="entry name" value="Glycogen Phosphorylase B"/>
    <property type="match status" value="2"/>
</dbReference>
<keyword evidence="6" id="KW-1185">Reference proteome</keyword>
<evidence type="ECO:0000256" key="2">
    <source>
        <dbReference type="ARBA" id="ARBA00022679"/>
    </source>
</evidence>
<evidence type="ECO:0000259" key="4">
    <source>
        <dbReference type="Pfam" id="PF13439"/>
    </source>
</evidence>
<dbReference type="AlphaFoldDB" id="A0A1Y6K362"/>
<reference evidence="6" key="1">
    <citation type="submission" date="2017-05" db="EMBL/GenBank/DDBJ databases">
        <authorList>
            <person name="Kirkegaard R."/>
            <person name="Mcilroy J S."/>
        </authorList>
    </citation>
    <scope>NUCLEOTIDE SEQUENCE [LARGE SCALE GENOMIC DNA]</scope>
</reference>
<dbReference type="PANTHER" id="PTHR12526:SF510">
    <property type="entry name" value="D-INOSITOL 3-PHOSPHATE GLYCOSYLTRANSFERASE"/>
    <property type="match status" value="1"/>
</dbReference>